<reference evidence="2" key="1">
    <citation type="submission" date="2021-02" db="EMBL/GenBank/DDBJ databases">
        <authorList>
            <person name="Dougan E. K."/>
            <person name="Rhodes N."/>
            <person name="Thang M."/>
            <person name="Chan C."/>
        </authorList>
    </citation>
    <scope>NUCLEOTIDE SEQUENCE</scope>
</reference>
<evidence type="ECO:0000313" key="3">
    <source>
        <dbReference type="Proteomes" id="UP000626109"/>
    </source>
</evidence>
<organism evidence="2 3">
    <name type="scientific">Polarella glacialis</name>
    <name type="common">Dinoflagellate</name>
    <dbReference type="NCBI Taxonomy" id="89957"/>
    <lineage>
        <taxon>Eukaryota</taxon>
        <taxon>Sar</taxon>
        <taxon>Alveolata</taxon>
        <taxon>Dinophyceae</taxon>
        <taxon>Suessiales</taxon>
        <taxon>Suessiaceae</taxon>
        <taxon>Polarella</taxon>
    </lineage>
</organism>
<feature type="region of interest" description="Disordered" evidence="1">
    <location>
        <begin position="1"/>
        <end position="31"/>
    </location>
</feature>
<feature type="non-terminal residue" evidence="2">
    <location>
        <position position="182"/>
    </location>
</feature>
<protein>
    <submittedName>
        <fullName evidence="2">Uncharacterized protein</fullName>
    </submittedName>
</protein>
<name>A0A813KV72_POLGL</name>
<proteinExistence type="predicted"/>
<feature type="region of interest" description="Disordered" evidence="1">
    <location>
        <begin position="160"/>
        <end position="182"/>
    </location>
</feature>
<gene>
    <name evidence="2" type="ORF">PGLA2088_LOCUS37620</name>
</gene>
<dbReference type="EMBL" id="CAJNNW010032513">
    <property type="protein sequence ID" value="CAE8713624.1"/>
    <property type="molecule type" value="Genomic_DNA"/>
</dbReference>
<feature type="compositionally biased region" description="Polar residues" evidence="1">
    <location>
        <begin position="1"/>
        <end position="10"/>
    </location>
</feature>
<dbReference type="Proteomes" id="UP000626109">
    <property type="component" value="Unassembled WGS sequence"/>
</dbReference>
<evidence type="ECO:0000256" key="1">
    <source>
        <dbReference type="SAM" id="MobiDB-lite"/>
    </source>
</evidence>
<comment type="caution">
    <text evidence="2">The sequence shown here is derived from an EMBL/GenBank/DDBJ whole genome shotgun (WGS) entry which is preliminary data.</text>
</comment>
<accession>A0A813KV72</accession>
<evidence type="ECO:0000313" key="2">
    <source>
        <dbReference type="EMBL" id="CAE8713624.1"/>
    </source>
</evidence>
<dbReference type="AlphaFoldDB" id="A0A813KV72"/>
<sequence>MPKPSKQPTHGGQGHLVLAPRDKVATSKQATRKREQQMIFHARDRAKGSNLCVTARDEALKPQLYQRMKELQFLAHDMLHEEVLLELTRFRQEFGHGCIMTQPQVADSQVVEPHLDGTTILQAGTVTTIRRSLRRQQTPAELAFQGRVAARAALELGVRTVPEDDEPARGSSQAGALPGAAC</sequence>